<dbReference type="SMART" id="SM00906">
    <property type="entry name" value="Fungal_trans"/>
    <property type="match status" value="1"/>
</dbReference>
<keyword evidence="10" id="KW-1185">Reference proteome</keyword>
<gene>
    <name evidence="9" type="ORF">AW171_hschr2467</name>
</gene>
<dbReference type="Gene3D" id="4.10.240.10">
    <property type="entry name" value="Zn(2)-C6 fungal-type DNA-binding domain"/>
    <property type="match status" value="1"/>
</dbReference>
<keyword evidence="3" id="KW-0862">Zinc</keyword>
<feature type="domain" description="Zn(2)-C6 fungal-type" evidence="8">
    <location>
        <begin position="16"/>
        <end position="44"/>
    </location>
</feature>
<proteinExistence type="predicted"/>
<evidence type="ECO:0000259" key="8">
    <source>
        <dbReference type="PROSITE" id="PS50048"/>
    </source>
</evidence>
<keyword evidence="6" id="KW-0804">Transcription</keyword>
<dbReference type="PROSITE" id="PS00463">
    <property type="entry name" value="ZN2_CY6_FUNGAL_1"/>
    <property type="match status" value="1"/>
</dbReference>
<evidence type="ECO:0000313" key="10">
    <source>
        <dbReference type="Proteomes" id="UP000243052"/>
    </source>
</evidence>
<dbReference type="Proteomes" id="UP000243052">
    <property type="component" value="Chromosome ii"/>
</dbReference>
<evidence type="ECO:0000313" key="9">
    <source>
        <dbReference type="EMBL" id="AMD18939.1"/>
    </source>
</evidence>
<name>A0A109UWR8_9SACH</name>
<dbReference type="Pfam" id="PF00172">
    <property type="entry name" value="Zn_clus"/>
    <property type="match status" value="1"/>
</dbReference>
<organism evidence="9 10">
    <name type="scientific">Eremothecium sinecaudum</name>
    <dbReference type="NCBI Taxonomy" id="45286"/>
    <lineage>
        <taxon>Eukaryota</taxon>
        <taxon>Fungi</taxon>
        <taxon>Dikarya</taxon>
        <taxon>Ascomycota</taxon>
        <taxon>Saccharomycotina</taxon>
        <taxon>Saccharomycetes</taxon>
        <taxon>Saccharomycetales</taxon>
        <taxon>Saccharomycetaceae</taxon>
        <taxon>Eremothecium</taxon>
    </lineage>
</organism>
<dbReference type="GO" id="GO:0006351">
    <property type="term" value="P:DNA-templated transcription"/>
    <property type="evidence" value="ECO:0007669"/>
    <property type="project" value="InterPro"/>
</dbReference>
<dbReference type="GO" id="GO:0005634">
    <property type="term" value="C:nucleus"/>
    <property type="evidence" value="ECO:0007669"/>
    <property type="project" value="UniProtKB-SubCell"/>
</dbReference>
<evidence type="ECO:0000256" key="5">
    <source>
        <dbReference type="ARBA" id="ARBA00023125"/>
    </source>
</evidence>
<dbReference type="PANTHER" id="PTHR31313">
    <property type="entry name" value="TY1 ENHANCER ACTIVATOR"/>
    <property type="match status" value="1"/>
</dbReference>
<comment type="subcellular location">
    <subcellularLocation>
        <location evidence="1">Nucleus</location>
    </subcellularLocation>
</comment>
<dbReference type="GO" id="GO:0003677">
    <property type="term" value="F:DNA binding"/>
    <property type="evidence" value="ECO:0007669"/>
    <property type="project" value="UniProtKB-KW"/>
</dbReference>
<dbReference type="InterPro" id="IPR007219">
    <property type="entry name" value="XnlR_reg_dom"/>
</dbReference>
<dbReference type="InterPro" id="IPR036864">
    <property type="entry name" value="Zn2-C6_fun-type_DNA-bd_sf"/>
</dbReference>
<dbReference type="Pfam" id="PF04082">
    <property type="entry name" value="Fungal_trans"/>
    <property type="match status" value="1"/>
</dbReference>
<protein>
    <submittedName>
        <fullName evidence="9">HBR038Cp</fullName>
    </submittedName>
</protein>
<evidence type="ECO:0000256" key="2">
    <source>
        <dbReference type="ARBA" id="ARBA00022723"/>
    </source>
</evidence>
<dbReference type="EMBL" id="CP014242">
    <property type="protein sequence ID" value="AMD18939.1"/>
    <property type="molecule type" value="Genomic_DNA"/>
</dbReference>
<evidence type="ECO:0000256" key="6">
    <source>
        <dbReference type="ARBA" id="ARBA00023163"/>
    </source>
</evidence>
<accession>A0A109UWR8</accession>
<reference evidence="9 10" key="1">
    <citation type="submission" date="2016-01" db="EMBL/GenBank/DDBJ databases">
        <title>Genome sequence of the yeast Holleya sinecauda.</title>
        <authorList>
            <person name="Dietrich F.S."/>
        </authorList>
    </citation>
    <scope>NUCLEOTIDE SEQUENCE [LARGE SCALE GENOMIC DNA]</scope>
    <source>
        <strain evidence="9 10">ATCC 58844</strain>
    </source>
</reference>
<keyword evidence="7" id="KW-0539">Nucleus</keyword>
<evidence type="ECO:0000256" key="3">
    <source>
        <dbReference type="ARBA" id="ARBA00022833"/>
    </source>
</evidence>
<evidence type="ECO:0000256" key="1">
    <source>
        <dbReference type="ARBA" id="ARBA00004123"/>
    </source>
</evidence>
<dbReference type="OrthoDB" id="2428527at2759"/>
<dbReference type="PROSITE" id="PS50048">
    <property type="entry name" value="ZN2_CY6_FUNGAL_2"/>
    <property type="match status" value="1"/>
</dbReference>
<dbReference type="InterPro" id="IPR001138">
    <property type="entry name" value="Zn2Cys6_DnaBD"/>
</dbReference>
<dbReference type="PANTHER" id="PTHR31313:SF82">
    <property type="entry name" value="ACTIVATORY PROTEIN CHA4-RELATED"/>
    <property type="match status" value="1"/>
</dbReference>
<evidence type="ECO:0000256" key="4">
    <source>
        <dbReference type="ARBA" id="ARBA00023015"/>
    </source>
</evidence>
<dbReference type="RefSeq" id="XP_017985935.1">
    <property type="nucleotide sequence ID" value="XM_018130446.1"/>
</dbReference>
<evidence type="ECO:0000256" key="7">
    <source>
        <dbReference type="ARBA" id="ARBA00023242"/>
    </source>
</evidence>
<dbReference type="CDD" id="cd12148">
    <property type="entry name" value="fungal_TF_MHR"/>
    <property type="match status" value="1"/>
</dbReference>
<dbReference type="SMART" id="SM00066">
    <property type="entry name" value="GAL4"/>
    <property type="match status" value="1"/>
</dbReference>
<dbReference type="InterPro" id="IPR051615">
    <property type="entry name" value="Transcr_Regulatory_Elem"/>
</dbReference>
<dbReference type="GO" id="GO:0000981">
    <property type="term" value="F:DNA-binding transcription factor activity, RNA polymerase II-specific"/>
    <property type="evidence" value="ECO:0007669"/>
    <property type="project" value="InterPro"/>
</dbReference>
<keyword evidence="4" id="KW-0805">Transcription regulation</keyword>
<dbReference type="CDD" id="cd00067">
    <property type="entry name" value="GAL4"/>
    <property type="match status" value="1"/>
</dbReference>
<dbReference type="AlphaFoldDB" id="A0A109UWR8"/>
<dbReference type="SUPFAM" id="SSF57701">
    <property type="entry name" value="Zn2/Cys6 DNA-binding domain"/>
    <property type="match status" value="1"/>
</dbReference>
<dbReference type="GeneID" id="28722130"/>
<dbReference type="GO" id="GO:0008270">
    <property type="term" value="F:zinc ion binding"/>
    <property type="evidence" value="ECO:0007669"/>
    <property type="project" value="InterPro"/>
</dbReference>
<keyword evidence="2" id="KW-0479">Metal-binding</keyword>
<sequence>MSVMQSTSNGKNLELACQSCRKRRRKCDLQMPCQNCQKFGVECVPVRQDMRKRRFTTEYVTSLQGKVSLLEGYLVRLKEIKDENERSRLLASINVGEITSGESATVDAMLSRQSSYMGASNSDEAEELETKVTTISPSPIQGLSSHKKVVTSSIYSSDSLTIQKRPPIMPIGDNFDPVNNLKNLSRSPLILRALSLFFKWLYPGHYTFIHRETFLSAFFGDINTKSYYCSEELVFAIAALGAGLSSREDDLHAKSADYYNLAKTKVLNKIFQLDTPSYMTTYSSSSKLAVVQTLLCLAFYDIGCGENPLAWYESGLAFRMAHEIGLHLNHEAWDSVYADKLSNMDIEVRSRIYWGCYIADHLIAVLFGRSHSLRLSNSTIPETDELPNIDTGIEDYQYEPGVSLHMGRPLKKLIVLSRITEVFASKIFIESGSMVQKNEYLRKFNSEILNWRGSLMDDFKWTKESIKDFDYDPTITYLWYHYYIILLSYNKPFLEEVKKSRLIIEDAIEEIYLLLESFKKKFNKFETCSIYMVYSAILSIQCLKSETIKKTYLNEFMEFLGSPTLNYDLAKKLLDSEISLNDGVELLGTLANGNDFAFEYNFDFTLLNEIDTLIGGNVGAKRS</sequence>
<dbReference type="STRING" id="45286.A0A109UWR8"/>
<keyword evidence="5" id="KW-0238">DNA-binding</keyword>